<accession>A0A2U1JG99</accession>
<organism evidence="1 2">
    <name type="scientific">Flavobacterium psychrotolerans</name>
    <dbReference type="NCBI Taxonomy" id="2169410"/>
    <lineage>
        <taxon>Bacteria</taxon>
        <taxon>Pseudomonadati</taxon>
        <taxon>Bacteroidota</taxon>
        <taxon>Flavobacteriia</taxon>
        <taxon>Flavobacteriales</taxon>
        <taxon>Flavobacteriaceae</taxon>
        <taxon>Flavobacterium</taxon>
    </lineage>
</organism>
<gene>
    <name evidence="1" type="ORF">DB895_12325</name>
</gene>
<proteinExistence type="predicted"/>
<dbReference type="AlphaFoldDB" id="A0A2U1JG99"/>
<name>A0A2U1JG99_9FLAO</name>
<reference evidence="1 2" key="1">
    <citation type="submission" date="2018-04" db="EMBL/GenBank/DDBJ databases">
        <title>Flavobacterium sp. nov., isolated from glacier ice.</title>
        <authorList>
            <person name="Liu Q."/>
            <person name="Xin Y.-H."/>
        </authorList>
    </citation>
    <scope>NUCLEOTIDE SEQUENCE [LARGE SCALE GENOMIC DNA]</scope>
    <source>
        <strain evidence="1 2">RB1R5</strain>
    </source>
</reference>
<sequence length="242" mass="28731">MKGYFRSIQINEDKPQYFIDGIVEYYVSLKKNKMEILSNRSFENKSIKQLSSSYKFLVAGVPDFNHYFIYKNLSKGYRFDDSKPESILIINKQNDTNKGIITKTNDGFEIQLSIYSNDNPKIMRFFGMESILKNYNINAIYSANKVSSCNLNNLIYFKEIRTYTIKKKKNDDYTKIDAIHEFFLLEKEYVNEISTKNLSNFYTFITPSNYNDNYWQEVENKIFQPLPKSLELYIKEKLTEIK</sequence>
<comment type="caution">
    <text evidence="1">The sequence shown here is derived from an EMBL/GenBank/DDBJ whole genome shotgun (WGS) entry which is preliminary data.</text>
</comment>
<keyword evidence="2" id="KW-1185">Reference proteome</keyword>
<evidence type="ECO:0000313" key="1">
    <source>
        <dbReference type="EMBL" id="PWA04161.1"/>
    </source>
</evidence>
<protein>
    <submittedName>
        <fullName evidence="1">Uncharacterized protein</fullName>
    </submittedName>
</protein>
<evidence type="ECO:0000313" key="2">
    <source>
        <dbReference type="Proteomes" id="UP000245449"/>
    </source>
</evidence>
<dbReference type="EMBL" id="QCZI01000018">
    <property type="protein sequence ID" value="PWA04161.1"/>
    <property type="molecule type" value="Genomic_DNA"/>
</dbReference>
<dbReference type="Proteomes" id="UP000245449">
    <property type="component" value="Unassembled WGS sequence"/>
</dbReference>